<dbReference type="GO" id="GO:0016758">
    <property type="term" value="F:hexosyltransferase activity"/>
    <property type="evidence" value="ECO:0007669"/>
    <property type="project" value="TreeGrafter"/>
</dbReference>
<gene>
    <name evidence="2" type="ORF">EJ104_05830</name>
</gene>
<dbReference type="InterPro" id="IPR028098">
    <property type="entry name" value="Glyco_trans_4-like_N"/>
</dbReference>
<dbReference type="EMBL" id="RXPE01000008">
    <property type="protein sequence ID" value="RTR28040.1"/>
    <property type="molecule type" value="Genomic_DNA"/>
</dbReference>
<dbReference type="RefSeq" id="WP_126351816.1">
    <property type="nucleotide sequence ID" value="NZ_CP086381.1"/>
</dbReference>
<feature type="domain" description="Glycosyltransferase subfamily 4-like N-terminal" evidence="1">
    <location>
        <begin position="21"/>
        <end position="203"/>
    </location>
</feature>
<dbReference type="Proteomes" id="UP000277766">
    <property type="component" value="Unassembled WGS sequence"/>
</dbReference>
<comment type="caution">
    <text evidence="2">The sequence shown here is derived from an EMBL/GenBank/DDBJ whole genome shotgun (WGS) entry which is preliminary data.</text>
</comment>
<evidence type="ECO:0000313" key="2">
    <source>
        <dbReference type="EMBL" id="RTR28040.1"/>
    </source>
</evidence>
<evidence type="ECO:0000313" key="3">
    <source>
        <dbReference type="Proteomes" id="UP000277766"/>
    </source>
</evidence>
<dbReference type="OrthoDB" id="9808602at2"/>
<sequence>MTLQVWMVNHYALAPDQAGGTRHYTLARHMQAQDIDTTIFASSVDYTTRQDRRLAADETRKVVTEGEVRFVWLKTPAYSGNGVGRGLNMLAFLRQVLSQPLGDLPRPDVVIGSSPHLFGAFAGYLLARRFRVPFVMEVRDIWPKTLTDLGGMSEKHPLIMVFAALEKFLYRRSDAVMSLLQGAGEHIQAVAGRKVPLIWIPNGVDTALFGAAQAFPAGKFRAVYAGAHGLANSLDTLIEAAEILQRGGHDLEIQLVGDGPDKPRLKELAASKGIKNVIFSDPVPKAEMGKVLAGAHACIMPLLNSPVFEHGVSPNKLFDYLASERPVIFAINTSYNAVDQAQAGITIPPEDPQALADALLRLSRLPESERRAMGERGRAYVEEHHDMRRLARRLGNALWVLSRRNS</sequence>
<reference evidence="2 3" key="1">
    <citation type="submission" date="2018-12" db="EMBL/GenBank/DDBJ databases">
        <title>Deinococcus radiophilus ATCC 27603 genome sequencing and assembly.</title>
        <authorList>
            <person name="Maclea K.S."/>
            <person name="Maynard C.R."/>
        </authorList>
    </citation>
    <scope>NUCLEOTIDE SEQUENCE [LARGE SCALE GENOMIC DNA]</scope>
    <source>
        <strain evidence="2 3">ATCC 27603</strain>
    </source>
</reference>
<dbReference type="AlphaFoldDB" id="A0A3S0RGT9"/>
<evidence type="ECO:0000259" key="1">
    <source>
        <dbReference type="Pfam" id="PF13579"/>
    </source>
</evidence>
<keyword evidence="2" id="KW-0808">Transferase</keyword>
<proteinExistence type="predicted"/>
<dbReference type="Pfam" id="PF13692">
    <property type="entry name" value="Glyco_trans_1_4"/>
    <property type="match status" value="1"/>
</dbReference>
<name>A0A3S0RGT9_9DEIO</name>
<protein>
    <submittedName>
        <fullName evidence="2">Glycosyltransferase WbuB</fullName>
    </submittedName>
</protein>
<dbReference type="PANTHER" id="PTHR45947:SF3">
    <property type="entry name" value="SULFOQUINOVOSYL TRANSFERASE SQD2"/>
    <property type="match status" value="1"/>
</dbReference>
<accession>A0A3S0RGT9</accession>
<dbReference type="Pfam" id="PF13579">
    <property type="entry name" value="Glyco_trans_4_4"/>
    <property type="match status" value="1"/>
</dbReference>
<organism evidence="2 3">
    <name type="scientific">Deinococcus radiophilus</name>
    <dbReference type="NCBI Taxonomy" id="32062"/>
    <lineage>
        <taxon>Bacteria</taxon>
        <taxon>Thermotogati</taxon>
        <taxon>Deinococcota</taxon>
        <taxon>Deinococci</taxon>
        <taxon>Deinococcales</taxon>
        <taxon>Deinococcaceae</taxon>
        <taxon>Deinococcus</taxon>
    </lineage>
</organism>
<keyword evidence="3" id="KW-1185">Reference proteome</keyword>
<dbReference type="SUPFAM" id="SSF53756">
    <property type="entry name" value="UDP-Glycosyltransferase/glycogen phosphorylase"/>
    <property type="match status" value="1"/>
</dbReference>
<dbReference type="Gene3D" id="3.40.50.2000">
    <property type="entry name" value="Glycogen Phosphorylase B"/>
    <property type="match status" value="2"/>
</dbReference>
<dbReference type="CDD" id="cd03794">
    <property type="entry name" value="GT4_WbuB-like"/>
    <property type="match status" value="1"/>
</dbReference>
<dbReference type="PANTHER" id="PTHR45947">
    <property type="entry name" value="SULFOQUINOVOSYL TRANSFERASE SQD2"/>
    <property type="match status" value="1"/>
</dbReference>
<dbReference type="InterPro" id="IPR050194">
    <property type="entry name" value="Glycosyltransferase_grp1"/>
</dbReference>